<evidence type="ECO:0000256" key="5">
    <source>
        <dbReference type="ARBA" id="ARBA00022737"/>
    </source>
</evidence>
<organism evidence="18 19">
    <name type="scientific">Paramormyrops kingsleyae</name>
    <dbReference type="NCBI Taxonomy" id="1676925"/>
    <lineage>
        <taxon>Eukaryota</taxon>
        <taxon>Metazoa</taxon>
        <taxon>Chordata</taxon>
        <taxon>Craniata</taxon>
        <taxon>Vertebrata</taxon>
        <taxon>Euteleostomi</taxon>
        <taxon>Actinopterygii</taxon>
        <taxon>Neopterygii</taxon>
        <taxon>Teleostei</taxon>
        <taxon>Osteoglossocephala</taxon>
        <taxon>Osteoglossomorpha</taxon>
        <taxon>Osteoglossiformes</taxon>
        <taxon>Mormyridae</taxon>
        <taxon>Paramormyrops</taxon>
    </lineage>
</organism>
<dbReference type="Ensembl" id="ENSPKIT00000040837.1">
    <property type="protein sequence ID" value="ENSPKIP00000016347.1"/>
    <property type="gene ID" value="ENSPKIG00000002627.1"/>
</dbReference>
<dbReference type="InterPro" id="IPR054521">
    <property type="entry name" value="HRI2_3H"/>
</dbReference>
<evidence type="ECO:0000256" key="2">
    <source>
        <dbReference type="ARBA" id="ARBA00022527"/>
    </source>
</evidence>
<keyword evidence="9" id="KW-0832">Ubl conjugation</keyword>
<evidence type="ECO:0000259" key="17">
    <source>
        <dbReference type="PROSITE" id="PS50011"/>
    </source>
</evidence>
<evidence type="ECO:0000256" key="3">
    <source>
        <dbReference type="ARBA" id="ARBA00022553"/>
    </source>
</evidence>
<evidence type="ECO:0000256" key="12">
    <source>
        <dbReference type="ARBA" id="ARBA00040433"/>
    </source>
</evidence>
<evidence type="ECO:0000256" key="9">
    <source>
        <dbReference type="ARBA" id="ARBA00022843"/>
    </source>
</evidence>
<dbReference type="InterPro" id="IPR050339">
    <property type="entry name" value="CC_SR_Kinase"/>
</dbReference>
<feature type="binding site" evidence="15">
    <location>
        <position position="200"/>
    </location>
    <ligand>
        <name>ATP</name>
        <dbReference type="ChEBI" id="CHEBI:30616"/>
    </ligand>
</feature>
<dbReference type="GO" id="GO:0005737">
    <property type="term" value="C:cytoplasm"/>
    <property type="evidence" value="ECO:0007669"/>
    <property type="project" value="TreeGrafter"/>
</dbReference>
<dbReference type="Ensembl" id="ENSPKIT00000003003.1">
    <property type="protein sequence ID" value="ENSPKIP00000022343.1"/>
    <property type="gene ID" value="ENSPKIG00000006279.1"/>
</dbReference>
<dbReference type="GO" id="GO:0017148">
    <property type="term" value="P:negative regulation of translation"/>
    <property type="evidence" value="ECO:0007669"/>
    <property type="project" value="UniProtKB-KW"/>
</dbReference>
<evidence type="ECO:0000256" key="16">
    <source>
        <dbReference type="SAM" id="MobiDB-lite"/>
    </source>
</evidence>
<evidence type="ECO:0000256" key="13">
    <source>
        <dbReference type="ARBA" id="ARBA00042456"/>
    </source>
</evidence>
<evidence type="ECO:0000313" key="18">
    <source>
        <dbReference type="Ensembl" id="ENSPKIP00000016347.1"/>
    </source>
</evidence>
<dbReference type="GO" id="GO:0005634">
    <property type="term" value="C:nucleus"/>
    <property type="evidence" value="ECO:0007669"/>
    <property type="project" value="TreeGrafter"/>
</dbReference>
<dbReference type="GeneTree" id="ENSGT00940000157605"/>
<keyword evidence="3" id="KW-0597">Phosphoprotein</keyword>
<evidence type="ECO:0000256" key="14">
    <source>
        <dbReference type="ARBA" id="ARBA00046654"/>
    </source>
</evidence>
<evidence type="ECO:0000313" key="19">
    <source>
        <dbReference type="Proteomes" id="UP000261540"/>
    </source>
</evidence>
<keyword evidence="4" id="KW-0808">Transferase</keyword>
<accession>A0A3B3RCG4</accession>
<keyword evidence="5" id="KW-0677">Repeat</keyword>
<dbReference type="InterPro" id="IPR000719">
    <property type="entry name" value="Prot_kinase_dom"/>
</dbReference>
<dbReference type="SUPFAM" id="SSF56112">
    <property type="entry name" value="Protein kinase-like (PK-like)"/>
    <property type="match status" value="1"/>
</dbReference>
<dbReference type="GO" id="GO:0005524">
    <property type="term" value="F:ATP binding"/>
    <property type="evidence" value="ECO:0007669"/>
    <property type="project" value="UniProtKB-UniRule"/>
</dbReference>
<comment type="subunit">
    <text evidence="14">Synthesized in an inactive form that binds to the N-terminal domain of CDC37. Has to be associated with a multiprotein complex containing Hsp90, CDC37 and PPP5C for maturation and activation by autophosphorylation. The phosphatase PPP5C modulates this activation. Homodimer; homodimerizes in presence of heme, forming a disulfide-linked inactive homodimer. Interacts with DELE1; binds both to full-length DELE1 and processed form of DELE1 (S-DELE1) in response to stress, leading to activate its protein kinase activity and trigger the integrated stress response (ISR).</text>
</comment>
<dbReference type="PROSITE" id="PS50011">
    <property type="entry name" value="PROTEIN_KINASE_DOM"/>
    <property type="match status" value="1"/>
</dbReference>
<dbReference type="Pfam" id="PF22949">
    <property type="entry name" value="HRI2_3H"/>
    <property type="match status" value="1"/>
</dbReference>
<keyword evidence="6 15" id="KW-0547">Nucleotide-binding</keyword>
<dbReference type="Gene3D" id="3.30.200.20">
    <property type="entry name" value="Phosphorylase Kinase, domain 1"/>
    <property type="match status" value="1"/>
</dbReference>
<dbReference type="SMART" id="SM00220">
    <property type="entry name" value="S_TKc"/>
    <property type="match status" value="1"/>
</dbReference>
<keyword evidence="11" id="KW-0652">Protein synthesis inhibitor</keyword>
<name>A0A3B3RCG4_9TELE</name>
<dbReference type="GO" id="GO:0004694">
    <property type="term" value="F:eukaryotic translation initiation factor 2alpha kinase activity"/>
    <property type="evidence" value="ECO:0007669"/>
    <property type="project" value="TreeGrafter"/>
</dbReference>
<dbReference type="EC" id="2.7.11.1" evidence="1"/>
<reference evidence="18" key="1">
    <citation type="submission" date="2025-05" db="UniProtKB">
        <authorList>
            <consortium name="Ensembl"/>
        </authorList>
    </citation>
    <scope>IDENTIFICATION</scope>
</reference>
<keyword evidence="2" id="KW-0723">Serine/threonine-protein kinase</keyword>
<keyword evidence="10" id="KW-1015">Disulfide bond</keyword>
<dbReference type="InterPro" id="IPR017441">
    <property type="entry name" value="Protein_kinase_ATP_BS"/>
</dbReference>
<feature type="domain" description="Protein kinase" evidence="17">
    <location>
        <begin position="170"/>
        <end position="419"/>
    </location>
</feature>
<dbReference type="PROSITE" id="PS00107">
    <property type="entry name" value="PROTEIN_KINASE_ATP"/>
    <property type="match status" value="1"/>
</dbReference>
<sequence length="419" mass="47003">MSSSEGKSTEESSSNDRILFRRNVGYKNRRFSGSVFELPKEDEEDLQFDTSDSAENGEVLISGKQYPSIQDFASAIPNHLLLGSLLEHLCFVYEKDQQRSRMLFKVIGQRLAAMNLLSPLAVSDEFSTVRLQHNRAFAELLHAASRNTNFVARYYDGLFQAQTSRYLSEFEEICRLGKGSYGKVFRVLNKLDGQLYAVKKILIKNVTREDCRKVLREVKLLSSVQHPYIVGYHTAWMEHVQSSEESNDGSSIVFESSHCPDANMQDSLKEASTAEGVPGSTPEQSEAVCPKGRSTMENFVPCVFLGDPHVTAVNGCPVANRDGSALTEGQSNRSKFELNNSYFDTDSHQCSDKRTQKLMLYIQMQLCKLSLRDWILERNQGSTTPSGKSVMLHTVFSLPPPTLSTLKPIRSSSTLSLYL</sequence>
<proteinExistence type="predicted"/>
<dbReference type="Proteomes" id="UP000261540">
    <property type="component" value="Unplaced"/>
</dbReference>
<dbReference type="AlphaFoldDB" id="A0A3B3RCG4"/>
<keyword evidence="19" id="KW-1185">Reference proteome</keyword>
<dbReference type="Pfam" id="PF00069">
    <property type="entry name" value="Pkinase"/>
    <property type="match status" value="1"/>
</dbReference>
<dbReference type="InterPro" id="IPR011009">
    <property type="entry name" value="Kinase-like_dom_sf"/>
</dbReference>
<evidence type="ECO:0000256" key="11">
    <source>
        <dbReference type="ARBA" id="ARBA00023193"/>
    </source>
</evidence>
<dbReference type="PANTHER" id="PTHR11042:SF160">
    <property type="entry name" value="EUKARYOTIC TRANSLATION INITIATION FACTOR 2-ALPHA KINASE 1"/>
    <property type="match status" value="1"/>
</dbReference>
<protein>
    <recommendedName>
        <fullName evidence="12">Eukaryotic translation initiation factor 2-alpha kinase 1</fullName>
        <ecNumber evidence="1">2.7.11.1</ecNumber>
    </recommendedName>
    <alternativeName>
        <fullName evidence="13">Hemin-sensitive initiation factor 2-alpha kinase</fullName>
    </alternativeName>
</protein>
<evidence type="ECO:0000256" key="1">
    <source>
        <dbReference type="ARBA" id="ARBA00012513"/>
    </source>
</evidence>
<keyword evidence="7" id="KW-0418">Kinase</keyword>
<evidence type="ECO:0000256" key="8">
    <source>
        <dbReference type="ARBA" id="ARBA00022840"/>
    </source>
</evidence>
<evidence type="ECO:0000256" key="7">
    <source>
        <dbReference type="ARBA" id="ARBA00022777"/>
    </source>
</evidence>
<feature type="region of interest" description="Disordered" evidence="16">
    <location>
        <begin position="270"/>
        <end position="289"/>
    </location>
</feature>
<evidence type="ECO:0000256" key="15">
    <source>
        <dbReference type="PROSITE-ProRule" id="PRU10141"/>
    </source>
</evidence>
<evidence type="ECO:0000256" key="6">
    <source>
        <dbReference type="ARBA" id="ARBA00022741"/>
    </source>
</evidence>
<evidence type="ECO:0000256" key="10">
    <source>
        <dbReference type="ARBA" id="ARBA00023157"/>
    </source>
</evidence>
<keyword evidence="8 15" id="KW-0067">ATP-binding</keyword>
<dbReference type="PANTHER" id="PTHR11042">
    <property type="entry name" value="EUKARYOTIC TRANSLATION INITIATION FACTOR 2-ALPHA KINASE EIF2-ALPHA KINASE -RELATED"/>
    <property type="match status" value="1"/>
</dbReference>
<evidence type="ECO:0000256" key="4">
    <source>
        <dbReference type="ARBA" id="ARBA00022679"/>
    </source>
</evidence>